<evidence type="ECO:0000313" key="3">
    <source>
        <dbReference type="EMBL" id="KAI0297890.1"/>
    </source>
</evidence>
<dbReference type="Proteomes" id="UP001203297">
    <property type="component" value="Unassembled WGS sequence"/>
</dbReference>
<gene>
    <name evidence="3" type="ORF">B0F90DRAFT_1819008</name>
    <name evidence="2" type="ORF">B0F90DRAFT_1822771</name>
</gene>
<accession>A0AAD4LWP7</accession>
<comment type="caution">
    <text evidence="2">The sequence shown here is derived from an EMBL/GenBank/DDBJ whole genome shotgun (WGS) entry which is preliminary data.</text>
</comment>
<evidence type="ECO:0000313" key="2">
    <source>
        <dbReference type="EMBL" id="KAI0292634.1"/>
    </source>
</evidence>
<dbReference type="AlphaFoldDB" id="A0AAD4LWP7"/>
<feature type="chain" id="PRO_5042441222" evidence="1">
    <location>
        <begin position="20"/>
        <end position="59"/>
    </location>
</feature>
<feature type="signal peptide" evidence="1">
    <location>
        <begin position="1"/>
        <end position="19"/>
    </location>
</feature>
<evidence type="ECO:0000313" key="4">
    <source>
        <dbReference type="Proteomes" id="UP001203297"/>
    </source>
</evidence>
<proteinExistence type="predicted"/>
<name>A0AAD4LWP7_9AGAM</name>
<keyword evidence="1" id="KW-0732">Signal</keyword>
<dbReference type="EMBL" id="WTXG01000116">
    <property type="protein sequence ID" value="KAI0292634.1"/>
    <property type="molecule type" value="Genomic_DNA"/>
</dbReference>
<organism evidence="2 4">
    <name type="scientific">Multifurca ochricompacta</name>
    <dbReference type="NCBI Taxonomy" id="376703"/>
    <lineage>
        <taxon>Eukaryota</taxon>
        <taxon>Fungi</taxon>
        <taxon>Dikarya</taxon>
        <taxon>Basidiomycota</taxon>
        <taxon>Agaricomycotina</taxon>
        <taxon>Agaricomycetes</taxon>
        <taxon>Russulales</taxon>
        <taxon>Russulaceae</taxon>
        <taxon>Multifurca</taxon>
    </lineage>
</organism>
<protein>
    <submittedName>
        <fullName evidence="2">Uncharacterized protein</fullName>
    </submittedName>
</protein>
<keyword evidence="4" id="KW-1185">Reference proteome</keyword>
<evidence type="ECO:0000256" key="1">
    <source>
        <dbReference type="SAM" id="SignalP"/>
    </source>
</evidence>
<sequence length="59" mass="6383">MRTSLIFSILLSTVVMVGAAPVKRGEGNLWAGTAHQETSRDDVDVTLFSREAQPEILPA</sequence>
<reference evidence="2" key="1">
    <citation type="journal article" date="2022" name="New Phytol.">
        <title>Evolutionary transition to the ectomycorrhizal habit in the genomes of a hyperdiverse lineage of mushroom-forming fungi.</title>
        <authorList>
            <person name="Looney B."/>
            <person name="Miyauchi S."/>
            <person name="Morin E."/>
            <person name="Drula E."/>
            <person name="Courty P.E."/>
            <person name="Kohler A."/>
            <person name="Kuo A."/>
            <person name="LaButti K."/>
            <person name="Pangilinan J."/>
            <person name="Lipzen A."/>
            <person name="Riley R."/>
            <person name="Andreopoulos W."/>
            <person name="He G."/>
            <person name="Johnson J."/>
            <person name="Nolan M."/>
            <person name="Tritt A."/>
            <person name="Barry K.W."/>
            <person name="Grigoriev I.V."/>
            <person name="Nagy L.G."/>
            <person name="Hibbett D."/>
            <person name="Henrissat B."/>
            <person name="Matheny P.B."/>
            <person name="Labbe J."/>
            <person name="Martin F.M."/>
        </authorList>
    </citation>
    <scope>NUCLEOTIDE SEQUENCE</scope>
    <source>
        <strain evidence="2">BPL690</strain>
    </source>
</reference>
<dbReference type="EMBL" id="WTXG01000032">
    <property type="protein sequence ID" value="KAI0297890.1"/>
    <property type="molecule type" value="Genomic_DNA"/>
</dbReference>